<evidence type="ECO:0000313" key="2">
    <source>
        <dbReference type="EMBL" id="RMB02765.1"/>
    </source>
</evidence>
<sequence length="184" mass="20219">MRLTPCDLVVLSTLLYDGPLHGYEVAQRLAQSDAADWAPVSRPQIYYSLKKLAAGGYLEAVSDTEPARGPDRVVYKPSGEALPALRAALARDDWVRRDPPAPFVTWAALALHGDDATVKRQLARRADHLDSDIAREEATLIALESAPGRDAALARVLVRMAIARMRADRDHLDDLRRVLTGDTD</sequence>
<comment type="caution">
    <text evidence="2">The sequence shown here is derived from an EMBL/GenBank/DDBJ whole genome shotgun (WGS) entry which is preliminary data.</text>
</comment>
<dbReference type="Pfam" id="PF03551">
    <property type="entry name" value="PadR"/>
    <property type="match status" value="1"/>
</dbReference>
<evidence type="ECO:0000313" key="3">
    <source>
        <dbReference type="Proteomes" id="UP000271227"/>
    </source>
</evidence>
<dbReference type="InterPro" id="IPR036390">
    <property type="entry name" value="WH_DNA-bd_sf"/>
</dbReference>
<feature type="domain" description="Transcription regulator PadR N-terminal" evidence="1">
    <location>
        <begin position="14"/>
        <end position="76"/>
    </location>
</feature>
<dbReference type="Gene3D" id="1.10.10.10">
    <property type="entry name" value="Winged helix-like DNA-binding domain superfamily/Winged helix DNA-binding domain"/>
    <property type="match status" value="1"/>
</dbReference>
<dbReference type="InterPro" id="IPR005149">
    <property type="entry name" value="Tscrpt_reg_PadR_N"/>
</dbReference>
<reference evidence="2 3" key="1">
    <citation type="submission" date="2018-10" db="EMBL/GenBank/DDBJ databases">
        <title>Genomic Encyclopedia of Archaeal and Bacterial Type Strains, Phase II (KMG-II): from individual species to whole genera.</title>
        <authorList>
            <person name="Goeker M."/>
        </authorList>
    </citation>
    <scope>NUCLEOTIDE SEQUENCE [LARGE SCALE GENOMIC DNA]</scope>
    <source>
        <strain evidence="2 3">DSM 25217</strain>
    </source>
</reference>
<name>A0A3M0C1L7_9PROT</name>
<dbReference type="AlphaFoldDB" id="A0A3M0C1L7"/>
<dbReference type="SUPFAM" id="SSF46785">
    <property type="entry name" value="Winged helix' DNA-binding domain"/>
    <property type="match status" value="1"/>
</dbReference>
<organism evidence="2 3">
    <name type="scientific">Eilatimonas milleporae</name>
    <dbReference type="NCBI Taxonomy" id="911205"/>
    <lineage>
        <taxon>Bacteria</taxon>
        <taxon>Pseudomonadati</taxon>
        <taxon>Pseudomonadota</taxon>
        <taxon>Alphaproteobacteria</taxon>
        <taxon>Kordiimonadales</taxon>
        <taxon>Kordiimonadaceae</taxon>
        <taxon>Eilatimonas</taxon>
    </lineage>
</organism>
<protein>
    <submittedName>
        <fullName evidence="2">DNA-binding PadR family transcriptional regulator</fullName>
    </submittedName>
</protein>
<keyword evidence="2" id="KW-0238">DNA-binding</keyword>
<dbReference type="OrthoDB" id="9814826at2"/>
<dbReference type="InterPro" id="IPR036388">
    <property type="entry name" value="WH-like_DNA-bd_sf"/>
</dbReference>
<dbReference type="EMBL" id="REFR01000014">
    <property type="protein sequence ID" value="RMB02765.1"/>
    <property type="molecule type" value="Genomic_DNA"/>
</dbReference>
<dbReference type="GO" id="GO:0003677">
    <property type="term" value="F:DNA binding"/>
    <property type="evidence" value="ECO:0007669"/>
    <property type="project" value="UniProtKB-KW"/>
</dbReference>
<dbReference type="Proteomes" id="UP000271227">
    <property type="component" value="Unassembled WGS sequence"/>
</dbReference>
<gene>
    <name evidence="2" type="ORF">BXY39_3117</name>
</gene>
<evidence type="ECO:0000259" key="1">
    <source>
        <dbReference type="Pfam" id="PF03551"/>
    </source>
</evidence>
<dbReference type="RefSeq" id="WP_121939764.1">
    <property type="nucleotide sequence ID" value="NZ_REFR01000014.1"/>
</dbReference>
<keyword evidence="3" id="KW-1185">Reference proteome</keyword>
<proteinExistence type="predicted"/>
<dbReference type="InParanoid" id="A0A3M0C1L7"/>
<accession>A0A3M0C1L7</accession>